<keyword evidence="1" id="KW-0614">Plasmid</keyword>
<sequence>MPARLRTGLAVRRFATTASGRVMHFRQRLGVEGAWKDALNGLTAHPGRQDAAPLKYDPA</sequence>
<proteinExistence type="predicted"/>
<protein>
    <submittedName>
        <fullName evidence="1">Uncharacterized protein</fullName>
    </submittedName>
</protein>
<dbReference type="EMBL" id="FP885907">
    <property type="protein sequence ID" value="CBJ53513.1"/>
    <property type="molecule type" value="Genomic_DNA"/>
</dbReference>
<organism evidence="1">
    <name type="scientific">Ralstonia solanacearum CFBP2957</name>
    <dbReference type="NCBI Taxonomy" id="859656"/>
    <lineage>
        <taxon>Bacteria</taxon>
        <taxon>Pseudomonadati</taxon>
        <taxon>Pseudomonadota</taxon>
        <taxon>Betaproteobacteria</taxon>
        <taxon>Burkholderiales</taxon>
        <taxon>Burkholderiaceae</taxon>
        <taxon>Ralstonia</taxon>
        <taxon>Ralstonia solanacearum species complex</taxon>
    </lineage>
</organism>
<reference evidence="1" key="2">
    <citation type="submission" date="2010-02" db="EMBL/GenBank/DDBJ databases">
        <authorList>
            <person name="Genoscope - CEA"/>
        </authorList>
    </citation>
    <scope>NUCLEOTIDE SEQUENCE</scope>
    <source>
        <strain evidence="1">CFBP2957</strain>
        <plasmid evidence="1">RCFBPv3_mp</plasmid>
    </source>
</reference>
<dbReference type="AlphaFoldDB" id="D8P3M7"/>
<geneLocation type="plasmid" evidence="1">
    <name>RCFBPv3_mp</name>
</geneLocation>
<accession>D8P3M7</accession>
<name>D8P3M7_RALSL</name>
<gene>
    <name evidence="1" type="ORF">RCFBP_mp20084</name>
</gene>
<reference evidence="1" key="1">
    <citation type="journal article" date="2010" name="BMC Genomics">
        <title>Genomes of three tomato pathogens within the Ralstonia solanacearum species complex reveal significant evolutionary divergence.</title>
        <authorList>
            <person name="Remenant B."/>
            <person name="Coupat-Goutaland B."/>
            <person name="Guidot A."/>
            <person name="Cellier G."/>
            <person name="Wicker E."/>
            <person name="Allen C."/>
            <person name="Fegan M."/>
            <person name="Pruvost O."/>
            <person name="Elbaz M."/>
            <person name="Calteau A."/>
            <person name="Salvignol G."/>
            <person name="Mornico D."/>
            <person name="Mangenot S."/>
            <person name="Barbe V."/>
            <person name="Medigue C."/>
            <person name="Prior P."/>
        </authorList>
    </citation>
    <scope>NUCLEOTIDE SEQUENCE [LARGE SCALE GENOMIC DNA]</scope>
    <source>
        <strain evidence="1">CFBP2957</strain>
        <plasmid evidence="1">RCFBPv3_mp</plasmid>
    </source>
</reference>
<evidence type="ECO:0000313" key="1">
    <source>
        <dbReference type="EMBL" id="CBJ53513.1"/>
    </source>
</evidence>